<feature type="transmembrane region" description="Helical" evidence="2">
    <location>
        <begin position="40"/>
        <end position="60"/>
    </location>
</feature>
<dbReference type="RefSeq" id="WP_129988744.1">
    <property type="nucleotide sequence ID" value="NZ_SDPU01000032.1"/>
</dbReference>
<gene>
    <name evidence="3" type="ORF">ETU37_18195</name>
</gene>
<dbReference type="OrthoDB" id="3781949at2"/>
<dbReference type="EMBL" id="SDPU01000032">
    <property type="protein sequence ID" value="RYU10308.1"/>
    <property type="molecule type" value="Genomic_DNA"/>
</dbReference>
<protein>
    <submittedName>
        <fullName evidence="3">Uncharacterized protein</fullName>
    </submittedName>
</protein>
<keyword evidence="2" id="KW-0812">Transmembrane</keyword>
<feature type="region of interest" description="Disordered" evidence="1">
    <location>
        <begin position="1"/>
        <end position="28"/>
    </location>
</feature>
<keyword evidence="2" id="KW-0472">Membrane</keyword>
<keyword evidence="2" id="KW-1133">Transmembrane helix</keyword>
<evidence type="ECO:0000313" key="4">
    <source>
        <dbReference type="Proteomes" id="UP000291189"/>
    </source>
</evidence>
<keyword evidence="4" id="KW-1185">Reference proteome</keyword>
<accession>A0A4Q5IYH7</accession>
<evidence type="ECO:0000256" key="2">
    <source>
        <dbReference type="SAM" id="Phobius"/>
    </source>
</evidence>
<organism evidence="3 4">
    <name type="scientific">Nocardioides iriomotensis</name>
    <dbReference type="NCBI Taxonomy" id="715784"/>
    <lineage>
        <taxon>Bacteria</taxon>
        <taxon>Bacillati</taxon>
        <taxon>Actinomycetota</taxon>
        <taxon>Actinomycetes</taxon>
        <taxon>Propionibacteriales</taxon>
        <taxon>Nocardioidaceae</taxon>
        <taxon>Nocardioides</taxon>
    </lineage>
</organism>
<proteinExistence type="predicted"/>
<reference evidence="3 4" key="1">
    <citation type="submission" date="2019-01" db="EMBL/GenBank/DDBJ databases">
        <title>Nocardioides guangzhouensis sp. nov., an actinobacterium isolated from soil.</title>
        <authorList>
            <person name="Fu Y."/>
            <person name="Cai Y."/>
            <person name="Lin Z."/>
            <person name="Chen P."/>
        </authorList>
    </citation>
    <scope>NUCLEOTIDE SEQUENCE [LARGE SCALE GENOMIC DNA]</scope>
    <source>
        <strain evidence="3 4">NBRC 105384</strain>
    </source>
</reference>
<comment type="caution">
    <text evidence="3">The sequence shown here is derived from an EMBL/GenBank/DDBJ whole genome shotgun (WGS) entry which is preliminary data.</text>
</comment>
<evidence type="ECO:0000313" key="3">
    <source>
        <dbReference type="EMBL" id="RYU10308.1"/>
    </source>
</evidence>
<sequence>MSDTTQLEERLGTAWSDGPPLPPAGDRLTAGHRALRRQRIITSAATTLVAVAVVGVAAAMTGGGGEPRTVQPADETPTAEPTPSPERLPGDEWAGYDSQGEVLLRADTRIVERYEDPATEGRTVDSVGFDLTLDGERRWYLLTLARNGGSSAVWQPYGTYGARNLGEWIGFQLGVDDDPTQAADPADVRDWVELLPNGQLAAVRGGVTVVEAFQRPDIPGFVDGTDASVAAALRVDGQRYYVLARRYADGGPPEYFRISPQQGGPTLDTMLDFARQKYGSGAGLR</sequence>
<evidence type="ECO:0000256" key="1">
    <source>
        <dbReference type="SAM" id="MobiDB-lite"/>
    </source>
</evidence>
<feature type="region of interest" description="Disordered" evidence="1">
    <location>
        <begin position="61"/>
        <end position="96"/>
    </location>
</feature>
<dbReference type="AlphaFoldDB" id="A0A4Q5IYH7"/>
<name>A0A4Q5IYH7_9ACTN</name>
<dbReference type="Proteomes" id="UP000291189">
    <property type="component" value="Unassembled WGS sequence"/>
</dbReference>